<feature type="binding site" evidence="3">
    <location>
        <position position="219"/>
    </location>
    <ligand>
        <name>a divalent metal cation</name>
        <dbReference type="ChEBI" id="CHEBI:60240"/>
        <label>1</label>
    </ligand>
</feature>
<comment type="similarity">
    <text evidence="1">Belongs to the GTP cyclohydrolase I type 2/NIF3 family.</text>
</comment>
<dbReference type="Gene3D" id="3.40.1390.30">
    <property type="entry name" value="NIF3 (NGG1p interacting factor 3)-like"/>
    <property type="match status" value="2"/>
</dbReference>
<dbReference type="Proteomes" id="UP000664795">
    <property type="component" value="Unassembled WGS sequence"/>
</dbReference>
<evidence type="ECO:0000256" key="2">
    <source>
        <dbReference type="ARBA" id="ARBA00022723"/>
    </source>
</evidence>
<evidence type="ECO:0000256" key="3">
    <source>
        <dbReference type="PIRSR" id="PIRSR602678-1"/>
    </source>
</evidence>
<dbReference type="RefSeq" id="WP_207335669.1">
    <property type="nucleotide sequence ID" value="NZ_JAFMYU010000008.1"/>
</dbReference>
<evidence type="ECO:0000313" key="4">
    <source>
        <dbReference type="EMBL" id="MBO0931701.1"/>
    </source>
</evidence>
<dbReference type="AlphaFoldDB" id="A0A939G7Y0"/>
<dbReference type="PANTHER" id="PTHR13799:SF14">
    <property type="entry name" value="GTP CYCLOHYDROLASE 1 TYPE 2 HOMOLOG"/>
    <property type="match status" value="1"/>
</dbReference>
<comment type="caution">
    <text evidence="4">The sequence shown here is derived from an EMBL/GenBank/DDBJ whole genome shotgun (WGS) entry which is preliminary data.</text>
</comment>
<gene>
    <name evidence="4" type="ORF">J2I48_11885</name>
</gene>
<evidence type="ECO:0000313" key="5">
    <source>
        <dbReference type="Proteomes" id="UP000664795"/>
    </source>
</evidence>
<organism evidence="4 5">
    <name type="scientific">Fibrella aquatilis</name>
    <dbReference type="NCBI Taxonomy" id="2817059"/>
    <lineage>
        <taxon>Bacteria</taxon>
        <taxon>Pseudomonadati</taxon>
        <taxon>Bacteroidota</taxon>
        <taxon>Cytophagia</taxon>
        <taxon>Cytophagales</taxon>
        <taxon>Spirosomataceae</taxon>
        <taxon>Fibrella</taxon>
    </lineage>
</organism>
<keyword evidence="5" id="KW-1185">Reference proteome</keyword>
<reference evidence="4 5" key="1">
    <citation type="submission" date="2021-03" db="EMBL/GenBank/DDBJ databases">
        <title>Fibrella sp. HMF5036 genome sequencing and assembly.</title>
        <authorList>
            <person name="Kang H."/>
            <person name="Kim H."/>
            <person name="Bae S."/>
            <person name="Joh K."/>
        </authorList>
    </citation>
    <scope>NUCLEOTIDE SEQUENCE [LARGE SCALE GENOMIC DNA]</scope>
    <source>
        <strain evidence="4 5">HMF5036</strain>
    </source>
</reference>
<proteinExistence type="inferred from homology"/>
<accession>A0A939G7Y0</accession>
<name>A0A939G7Y0_9BACT</name>
<dbReference type="Pfam" id="PF01784">
    <property type="entry name" value="DUF34_NIF3"/>
    <property type="match status" value="1"/>
</dbReference>
<feature type="binding site" evidence="3">
    <location>
        <position position="215"/>
    </location>
    <ligand>
        <name>a divalent metal cation</name>
        <dbReference type="ChEBI" id="CHEBI:60240"/>
        <label>2</label>
    </ligand>
</feature>
<dbReference type="SUPFAM" id="SSF102705">
    <property type="entry name" value="NIF3 (NGG1p interacting factor 3)-like"/>
    <property type="match status" value="1"/>
</dbReference>
<dbReference type="InterPro" id="IPR002678">
    <property type="entry name" value="DUF34/NIF3"/>
</dbReference>
<sequence>MIHLYNLDVLLQTALITHRYPAAERGGIYRPSSRPVERIGLALEPPPQVGNWVRDNNLDALWLHRPWRLDQAALPPDVGVLYHHLPFDETLTTGYNVPLAAALGLSELDILGYKTAPGPADAHLPPRPIGMVGAVPHRSFDEWKQLINNLFGGYDRAEFGSVRMPEMVAVVGAMNPALIQEAHECGVGLYLTGEYRKSAQEAVDETGMAVIAIGHRRTEEWGLRALAGLLREKIGVEVHVYRSNAPL</sequence>
<dbReference type="InterPro" id="IPR036069">
    <property type="entry name" value="DUF34/NIF3_sf"/>
</dbReference>
<dbReference type="EMBL" id="JAFMYU010000008">
    <property type="protein sequence ID" value="MBO0931701.1"/>
    <property type="molecule type" value="Genomic_DNA"/>
</dbReference>
<dbReference type="GO" id="GO:0005737">
    <property type="term" value="C:cytoplasm"/>
    <property type="evidence" value="ECO:0007669"/>
    <property type="project" value="TreeGrafter"/>
</dbReference>
<dbReference type="PANTHER" id="PTHR13799">
    <property type="entry name" value="NGG1 INTERACTING FACTOR 3"/>
    <property type="match status" value="1"/>
</dbReference>
<dbReference type="GO" id="GO:0046872">
    <property type="term" value="F:metal ion binding"/>
    <property type="evidence" value="ECO:0007669"/>
    <property type="project" value="UniProtKB-KW"/>
</dbReference>
<keyword evidence="2 3" id="KW-0479">Metal-binding</keyword>
<protein>
    <submittedName>
        <fullName evidence="4">Nif3-like dinuclear metal center hexameric protein</fullName>
    </submittedName>
</protein>
<evidence type="ECO:0000256" key="1">
    <source>
        <dbReference type="ARBA" id="ARBA00006964"/>
    </source>
</evidence>
<feature type="binding site" evidence="3">
    <location>
        <position position="88"/>
    </location>
    <ligand>
        <name>a divalent metal cation</name>
        <dbReference type="ChEBI" id="CHEBI:60240"/>
        <label>1</label>
    </ligand>
</feature>